<dbReference type="EMBL" id="JBBKAR010000056">
    <property type="protein sequence ID" value="MEJ8306697.1"/>
    <property type="molecule type" value="Genomic_DNA"/>
</dbReference>
<name>A0ACC6PIR5_9BACL</name>
<organism evidence="1 2">
    <name type="scientific">Saccharibacillus sacchari</name>
    <dbReference type="NCBI Taxonomy" id="456493"/>
    <lineage>
        <taxon>Bacteria</taxon>
        <taxon>Bacillati</taxon>
        <taxon>Bacillota</taxon>
        <taxon>Bacilli</taxon>
        <taxon>Bacillales</taxon>
        <taxon>Paenibacillaceae</taxon>
        <taxon>Saccharibacillus</taxon>
    </lineage>
</organism>
<protein>
    <submittedName>
        <fullName evidence="1">DoxX family protein</fullName>
    </submittedName>
</protein>
<evidence type="ECO:0000313" key="2">
    <source>
        <dbReference type="Proteomes" id="UP001380953"/>
    </source>
</evidence>
<dbReference type="Proteomes" id="UP001380953">
    <property type="component" value="Unassembled WGS sequence"/>
</dbReference>
<accession>A0ACC6PIR5</accession>
<proteinExistence type="predicted"/>
<evidence type="ECO:0000313" key="1">
    <source>
        <dbReference type="EMBL" id="MEJ8306697.1"/>
    </source>
</evidence>
<sequence>MSIFSIVLQILLGVGFTLFGVMKFGSKQMVSNFETYGYPAWFRVFSGLVEVAAAILLIAGIWNETLAAWGALLVVATMVGAILTHLKIKDTIQNMMMPFILLVLGAVVLWLHIQHLFG</sequence>
<comment type="caution">
    <text evidence="1">The sequence shown here is derived from an EMBL/GenBank/DDBJ whole genome shotgun (WGS) entry which is preliminary data.</text>
</comment>
<reference evidence="1" key="1">
    <citation type="submission" date="2024-03" db="EMBL/GenBank/DDBJ databases">
        <title>Whole genome sequecning of epiphytes from Marcgravia umbellata leaves.</title>
        <authorList>
            <person name="Kumar G."/>
            <person name="Savka M.A."/>
        </authorList>
    </citation>
    <scope>NUCLEOTIDE SEQUENCE</scope>
    <source>
        <strain evidence="1">RIT_BL5</strain>
    </source>
</reference>
<keyword evidence="2" id="KW-1185">Reference proteome</keyword>
<gene>
    <name evidence="1" type="ORF">WKI47_22530</name>
</gene>